<dbReference type="SUPFAM" id="SSF55347">
    <property type="entry name" value="Glyceraldehyde-3-phosphate dehydrogenase-like, C-terminal domain"/>
    <property type="match status" value="1"/>
</dbReference>
<gene>
    <name evidence="5" type="ORF">LCGC14_0304800</name>
</gene>
<sequence>MSPPAPLRIGFCGAGWVVRNCYRPALEALGGRIAVAVVLEPEPAAQAAVRKLFPDAMIVSTRADLSAAPVAAIVVASPNPCHVDDAAAFLKAGLACLVEKPVLRGTADRARLTAAGRRGGAALVAGVACRHRPDAQRWLEGAATIGPLRRLDLTWHRHRGFPATAWHLAKSPGWTGVFADLGSHLVDLAGAALGWRTDGLDIRFARQSRTGHAAPAAWYDGTALEVMPSATGVADRFEAQWRVAGCTVCLSVRWLDDTPGDIVRLAAIGDDGACRLDGLFGFSSERRIPHQRVTLQRRGEAPEISDFMPGPALHVAGFAAMLAAFHRRAAAGWQEQPDLDFTAALGDAIETALR</sequence>
<reference evidence="5" key="1">
    <citation type="journal article" date="2015" name="Nature">
        <title>Complex archaea that bridge the gap between prokaryotes and eukaryotes.</title>
        <authorList>
            <person name="Spang A."/>
            <person name="Saw J.H."/>
            <person name="Jorgensen S.L."/>
            <person name="Zaremba-Niedzwiedzka K."/>
            <person name="Martijn J."/>
            <person name="Lind A.E."/>
            <person name="van Eijk R."/>
            <person name="Schleper C."/>
            <person name="Guy L."/>
            <person name="Ettema T.J."/>
        </authorList>
    </citation>
    <scope>NUCLEOTIDE SEQUENCE</scope>
</reference>
<dbReference type="Gene3D" id="3.30.360.10">
    <property type="entry name" value="Dihydrodipicolinate Reductase, domain 2"/>
    <property type="match status" value="1"/>
</dbReference>
<dbReference type="AlphaFoldDB" id="A0A0F9TPF6"/>
<dbReference type="Pfam" id="PF22725">
    <property type="entry name" value="GFO_IDH_MocA_C3"/>
    <property type="match status" value="1"/>
</dbReference>
<comment type="caution">
    <text evidence="5">The sequence shown here is derived from an EMBL/GenBank/DDBJ whole genome shotgun (WGS) entry which is preliminary data.</text>
</comment>
<name>A0A0F9TPF6_9ZZZZ</name>
<keyword evidence="2" id="KW-0560">Oxidoreductase</keyword>
<evidence type="ECO:0000259" key="3">
    <source>
        <dbReference type="Pfam" id="PF01408"/>
    </source>
</evidence>
<proteinExistence type="inferred from homology"/>
<dbReference type="GO" id="GO:0000166">
    <property type="term" value="F:nucleotide binding"/>
    <property type="evidence" value="ECO:0007669"/>
    <property type="project" value="InterPro"/>
</dbReference>
<evidence type="ECO:0000256" key="2">
    <source>
        <dbReference type="ARBA" id="ARBA00023002"/>
    </source>
</evidence>
<accession>A0A0F9TPF6</accession>
<dbReference type="Gene3D" id="3.40.50.720">
    <property type="entry name" value="NAD(P)-binding Rossmann-like Domain"/>
    <property type="match status" value="1"/>
</dbReference>
<organism evidence="5">
    <name type="scientific">marine sediment metagenome</name>
    <dbReference type="NCBI Taxonomy" id="412755"/>
    <lineage>
        <taxon>unclassified sequences</taxon>
        <taxon>metagenomes</taxon>
        <taxon>ecological metagenomes</taxon>
    </lineage>
</organism>
<dbReference type="Pfam" id="PF01408">
    <property type="entry name" value="GFO_IDH_MocA"/>
    <property type="match status" value="1"/>
</dbReference>
<comment type="similarity">
    <text evidence="1">Belongs to the Gfo/Idh/MocA family.</text>
</comment>
<protein>
    <submittedName>
        <fullName evidence="5">Uncharacterized protein</fullName>
    </submittedName>
</protein>
<dbReference type="InterPro" id="IPR000683">
    <property type="entry name" value="Gfo/Idh/MocA-like_OxRdtase_N"/>
</dbReference>
<feature type="domain" description="Gfo/Idh/MocA-like oxidoreductase N-terminal" evidence="3">
    <location>
        <begin position="7"/>
        <end position="120"/>
    </location>
</feature>
<dbReference type="EMBL" id="LAZR01000193">
    <property type="protein sequence ID" value="KKN82940.1"/>
    <property type="molecule type" value="Genomic_DNA"/>
</dbReference>
<dbReference type="SUPFAM" id="SSF51735">
    <property type="entry name" value="NAD(P)-binding Rossmann-fold domains"/>
    <property type="match status" value="1"/>
</dbReference>
<evidence type="ECO:0000256" key="1">
    <source>
        <dbReference type="ARBA" id="ARBA00010928"/>
    </source>
</evidence>
<dbReference type="InterPro" id="IPR036291">
    <property type="entry name" value="NAD(P)-bd_dom_sf"/>
</dbReference>
<evidence type="ECO:0000259" key="4">
    <source>
        <dbReference type="Pfam" id="PF22725"/>
    </source>
</evidence>
<dbReference type="InterPro" id="IPR051317">
    <property type="entry name" value="Gfo/Idh/MocA_oxidoreduct"/>
</dbReference>
<evidence type="ECO:0000313" key="5">
    <source>
        <dbReference type="EMBL" id="KKN82940.1"/>
    </source>
</evidence>
<dbReference type="InterPro" id="IPR055170">
    <property type="entry name" value="GFO_IDH_MocA-like_dom"/>
</dbReference>
<dbReference type="GO" id="GO:0016491">
    <property type="term" value="F:oxidoreductase activity"/>
    <property type="evidence" value="ECO:0007669"/>
    <property type="project" value="UniProtKB-KW"/>
</dbReference>
<dbReference type="PANTHER" id="PTHR43708">
    <property type="entry name" value="CONSERVED EXPRESSED OXIDOREDUCTASE (EUROFUNG)"/>
    <property type="match status" value="1"/>
</dbReference>
<dbReference type="PANTHER" id="PTHR43708:SF5">
    <property type="entry name" value="CONSERVED EXPRESSED OXIDOREDUCTASE (EUROFUNG)-RELATED"/>
    <property type="match status" value="1"/>
</dbReference>
<feature type="domain" description="GFO/IDH/MocA-like oxidoreductase" evidence="4">
    <location>
        <begin position="144"/>
        <end position="272"/>
    </location>
</feature>